<dbReference type="PANTHER" id="PTHR10653:SF0">
    <property type="entry name" value="F-ACTIN-CAPPING PROTEIN SUBUNIT ALPHA"/>
    <property type="match status" value="1"/>
</dbReference>
<dbReference type="PRINTS" id="PR00191">
    <property type="entry name" value="FACTINCAPA"/>
</dbReference>
<dbReference type="InterPro" id="IPR017865">
    <property type="entry name" value="F-actin_cap_asu_CS"/>
</dbReference>
<reference evidence="8" key="1">
    <citation type="submission" date="2016-05" db="EMBL/GenBank/DDBJ databases">
        <title>Comparative genomics of biotechnologically important yeasts.</title>
        <authorList>
            <consortium name="DOE Joint Genome Institute"/>
            <person name="Riley R."/>
            <person name="Haridas S."/>
            <person name="Wolfe K.H."/>
            <person name="Lopes M.R."/>
            <person name="Hittinger C.T."/>
            <person name="Goker M."/>
            <person name="Salamov A."/>
            <person name="Wisecaver J."/>
            <person name="Long T.M."/>
            <person name="Aerts A.L."/>
            <person name="Barry K."/>
            <person name="Choi C."/>
            <person name="Clum A."/>
            <person name="Coughlan A.Y."/>
            <person name="Deshpande S."/>
            <person name="Douglass A.P."/>
            <person name="Hanson S.J."/>
            <person name="Klenk H.-P."/>
            <person name="Labutti K."/>
            <person name="Lapidus A."/>
            <person name="Lindquist E."/>
            <person name="Lipzen A."/>
            <person name="Meier-Kolthoff J.P."/>
            <person name="Ohm R.A."/>
            <person name="Otillar R.P."/>
            <person name="Pangilinan J."/>
            <person name="Peng Y."/>
            <person name="Rokas A."/>
            <person name="Rosa C.A."/>
            <person name="Scheuner C."/>
            <person name="Sibirny A.A."/>
            <person name="Slot J.C."/>
            <person name="Stielow J.B."/>
            <person name="Sun H."/>
            <person name="Kurtzman C.P."/>
            <person name="Blackwell M."/>
            <person name="Grigoriev I.V."/>
            <person name="Jeffries T.W."/>
        </authorList>
    </citation>
    <scope>NUCLEOTIDE SEQUENCE [LARGE SCALE GENOMIC DNA]</scope>
    <source>
        <strain evidence="8">NRRL Y-12698</strain>
    </source>
</reference>
<dbReference type="GO" id="GO:0030479">
    <property type="term" value="C:actin cortical patch"/>
    <property type="evidence" value="ECO:0007669"/>
    <property type="project" value="EnsemblFungi"/>
</dbReference>
<dbReference type="InterPro" id="IPR042489">
    <property type="entry name" value="CapZ_alpha_1"/>
</dbReference>
<comment type="subunit">
    <text evidence="6">Heterodimer of an alpha and a beta subunit.</text>
</comment>
<keyword evidence="8" id="KW-1185">Reference proteome</keyword>
<dbReference type="OrthoDB" id="340550at2759"/>
<dbReference type="GO" id="GO:0005934">
    <property type="term" value="C:cellular bud tip"/>
    <property type="evidence" value="ECO:0007669"/>
    <property type="project" value="EnsemblFungi"/>
</dbReference>
<protein>
    <recommendedName>
        <fullName evidence="2 6">F-actin-capping protein subunit alpha</fullName>
    </recommendedName>
</protein>
<gene>
    <name evidence="7" type="ORF">BABINDRAFT_166777</name>
</gene>
<dbReference type="InterPro" id="IPR037282">
    <property type="entry name" value="CapZ_alpha/beta"/>
</dbReference>
<dbReference type="InterPro" id="IPR042276">
    <property type="entry name" value="CapZ_alpha/beta_2"/>
</dbReference>
<dbReference type="STRING" id="984486.A0A1E3QRV2"/>
<dbReference type="Pfam" id="PF01267">
    <property type="entry name" value="F-actin_cap_A"/>
    <property type="match status" value="1"/>
</dbReference>
<dbReference type="AlphaFoldDB" id="A0A1E3QRV2"/>
<keyword evidence="4 6" id="KW-0009">Actin-binding</keyword>
<dbReference type="Proteomes" id="UP000094336">
    <property type="component" value="Unassembled WGS sequence"/>
</dbReference>
<dbReference type="PANTHER" id="PTHR10653">
    <property type="entry name" value="F-ACTIN-CAPPING PROTEIN SUBUNIT ALPHA"/>
    <property type="match status" value="1"/>
</dbReference>
<evidence type="ECO:0000256" key="2">
    <source>
        <dbReference type="ARBA" id="ARBA00014038"/>
    </source>
</evidence>
<dbReference type="EMBL" id="KV454430">
    <property type="protein sequence ID" value="ODQ80446.1"/>
    <property type="molecule type" value="Genomic_DNA"/>
</dbReference>
<dbReference type="GO" id="GO:0008290">
    <property type="term" value="C:F-actin capping protein complex"/>
    <property type="evidence" value="ECO:0007669"/>
    <property type="project" value="UniProtKB-UniRule"/>
</dbReference>
<dbReference type="Gene3D" id="3.90.1150.210">
    <property type="entry name" value="F-actin capping protein, beta subunit"/>
    <property type="match status" value="1"/>
</dbReference>
<name>A0A1E3QRV2_9ASCO</name>
<dbReference type="InterPro" id="IPR002189">
    <property type="entry name" value="CapZ_alpha"/>
</dbReference>
<dbReference type="PROSITE" id="PS00749">
    <property type="entry name" value="F_ACTIN_CAPPING_A_2"/>
    <property type="match status" value="1"/>
</dbReference>
<evidence type="ECO:0000313" key="8">
    <source>
        <dbReference type="Proteomes" id="UP000094336"/>
    </source>
</evidence>
<dbReference type="Gene3D" id="3.30.1140.60">
    <property type="entry name" value="F-actin capping protein, alpha subunit"/>
    <property type="match status" value="1"/>
</dbReference>
<evidence type="ECO:0000256" key="3">
    <source>
        <dbReference type="ARBA" id="ARBA00022467"/>
    </source>
</evidence>
<evidence type="ECO:0000256" key="4">
    <source>
        <dbReference type="ARBA" id="ARBA00023203"/>
    </source>
</evidence>
<proteinExistence type="inferred from homology"/>
<dbReference type="GO" id="GO:0051015">
    <property type="term" value="F:actin filament binding"/>
    <property type="evidence" value="ECO:0007669"/>
    <property type="project" value="EnsemblFungi"/>
</dbReference>
<evidence type="ECO:0000313" key="7">
    <source>
        <dbReference type="EMBL" id="ODQ80446.1"/>
    </source>
</evidence>
<evidence type="ECO:0000256" key="5">
    <source>
        <dbReference type="ARBA" id="ARBA00025389"/>
    </source>
</evidence>
<evidence type="ECO:0000256" key="1">
    <source>
        <dbReference type="ARBA" id="ARBA00010479"/>
    </source>
</evidence>
<dbReference type="GO" id="GO:0051016">
    <property type="term" value="P:barbed-end actin filament capping"/>
    <property type="evidence" value="ECO:0007669"/>
    <property type="project" value="UniProtKB-UniRule"/>
</dbReference>
<comment type="similarity">
    <text evidence="1 6">Belongs to the F-actin-capping protein alpha subunit family.</text>
</comment>
<evidence type="ECO:0000256" key="6">
    <source>
        <dbReference type="RuleBase" id="RU365077"/>
    </source>
</evidence>
<dbReference type="GeneID" id="30148311"/>
<accession>A0A1E3QRV2</accession>
<dbReference type="GO" id="GO:0000131">
    <property type="term" value="C:incipient cellular bud site"/>
    <property type="evidence" value="ECO:0007669"/>
    <property type="project" value="EnsemblFungi"/>
</dbReference>
<sequence length="262" mass="29155">MSLQTIINDFIADAPPGELQEVTNNIKAIVDEPIKHELAAALETYNARGNVVLLNGKATIISQHTQSSTQKYVDFSTGKQFNVDVHTMQAIDVEDFDTDYRTADYELLEGKLATYLAQHYPSEAAFTVVPPGFGGEAYTIIINGWKHNPANFYNGSWCSLYTFDGSALRDIDVKLDIHYYEDGNVRLKSHLEPEAVSVGLQGVVTAISKVENDVELEIITKVNGLNETVFKNLRRLLPITRAKIQWGKAMGNYKLGKDVVNE</sequence>
<comment type="function">
    <text evidence="5 6">F-actin-capping proteins bind in a Ca(2+)-independent manner to the fast growing ends of actin filaments (barbed end) thereby blocking the exchange of subunits at these ends. Unlike other capping proteins (such as gelsolin and severin), these proteins do not sever actin filaments.</text>
</comment>
<dbReference type="GO" id="GO:0110085">
    <property type="term" value="C:mitotic actomyosin contractile ring"/>
    <property type="evidence" value="ECO:0007669"/>
    <property type="project" value="EnsemblFungi"/>
</dbReference>
<dbReference type="RefSeq" id="XP_018985774.1">
    <property type="nucleotide sequence ID" value="XM_019130458.1"/>
</dbReference>
<dbReference type="GO" id="GO:0030036">
    <property type="term" value="P:actin cytoskeleton organization"/>
    <property type="evidence" value="ECO:0007669"/>
    <property type="project" value="TreeGrafter"/>
</dbReference>
<organism evidence="7 8">
    <name type="scientific">Babjeviella inositovora NRRL Y-12698</name>
    <dbReference type="NCBI Taxonomy" id="984486"/>
    <lineage>
        <taxon>Eukaryota</taxon>
        <taxon>Fungi</taxon>
        <taxon>Dikarya</taxon>
        <taxon>Ascomycota</taxon>
        <taxon>Saccharomycotina</taxon>
        <taxon>Pichiomycetes</taxon>
        <taxon>Serinales incertae sedis</taxon>
        <taxon>Babjeviella</taxon>
    </lineage>
</organism>
<dbReference type="SUPFAM" id="SSF90096">
    <property type="entry name" value="Subunits of heterodimeric actin filament capping protein Capz"/>
    <property type="match status" value="1"/>
</dbReference>
<keyword evidence="3 6" id="KW-0117">Actin capping</keyword>